<keyword evidence="1" id="KW-1003">Cell membrane</keyword>
<evidence type="ECO:0000313" key="9">
    <source>
        <dbReference type="EMBL" id="PIV71186.1"/>
    </source>
</evidence>
<feature type="domain" description="Glycosyltransferase 2-like" evidence="8">
    <location>
        <begin position="3"/>
        <end position="157"/>
    </location>
</feature>
<dbReference type="Gene3D" id="3.90.550.10">
    <property type="entry name" value="Spore Coat Polysaccharide Biosynthesis Protein SpsA, Chain A"/>
    <property type="match status" value="1"/>
</dbReference>
<dbReference type="InterPro" id="IPR050256">
    <property type="entry name" value="Glycosyltransferase_2"/>
</dbReference>
<evidence type="ECO:0000313" key="10">
    <source>
        <dbReference type="Proteomes" id="UP000228762"/>
    </source>
</evidence>
<dbReference type="Pfam" id="PF00535">
    <property type="entry name" value="Glycos_transf_2"/>
    <property type="match status" value="1"/>
</dbReference>
<gene>
    <name evidence="9" type="ORF">COW57_00930</name>
</gene>
<dbReference type="EMBL" id="PFEV01000042">
    <property type="protein sequence ID" value="PIV71186.1"/>
    <property type="molecule type" value="Genomic_DNA"/>
</dbReference>
<dbReference type="CDD" id="cd04187">
    <property type="entry name" value="DPM1_like_bac"/>
    <property type="match status" value="1"/>
</dbReference>
<dbReference type="SUPFAM" id="SSF53448">
    <property type="entry name" value="Nucleotide-diphospho-sugar transferases"/>
    <property type="match status" value="1"/>
</dbReference>
<keyword evidence="6" id="KW-1133">Transmembrane helix</keyword>
<protein>
    <submittedName>
        <fullName evidence="9">Glycosyltransferase</fullName>
    </submittedName>
</protein>
<evidence type="ECO:0000259" key="8">
    <source>
        <dbReference type="Pfam" id="PF00535"/>
    </source>
</evidence>
<dbReference type="InterPro" id="IPR029044">
    <property type="entry name" value="Nucleotide-diphossugar_trans"/>
</dbReference>
<keyword evidence="4" id="KW-0812">Transmembrane</keyword>
<proteinExistence type="predicted"/>
<organism evidence="9 10">
    <name type="scientific">Candidatus Roizmanbacteria bacterium CG17_big_fil_post_rev_8_21_14_2_50_39_7</name>
    <dbReference type="NCBI Taxonomy" id="1974858"/>
    <lineage>
        <taxon>Bacteria</taxon>
        <taxon>Candidatus Roizmaniibacteriota</taxon>
    </lineage>
</organism>
<keyword evidence="5" id="KW-0448">Lipopolysaccharide biosynthesis</keyword>
<evidence type="ECO:0000256" key="7">
    <source>
        <dbReference type="ARBA" id="ARBA00023136"/>
    </source>
</evidence>
<keyword evidence="7" id="KW-0472">Membrane</keyword>
<accession>A0A2M7EKV0</accession>
<evidence type="ECO:0000256" key="1">
    <source>
        <dbReference type="ARBA" id="ARBA00022475"/>
    </source>
</evidence>
<dbReference type="GO" id="GO:0099621">
    <property type="term" value="F:undecaprenyl-phosphate 4-deoxy-4-formamido-L-arabinose transferase activity"/>
    <property type="evidence" value="ECO:0007669"/>
    <property type="project" value="TreeGrafter"/>
</dbReference>
<comment type="caution">
    <text evidence="9">The sequence shown here is derived from an EMBL/GenBank/DDBJ whole genome shotgun (WGS) entry which is preliminary data.</text>
</comment>
<dbReference type="AlphaFoldDB" id="A0A2M7EKV0"/>
<evidence type="ECO:0000256" key="5">
    <source>
        <dbReference type="ARBA" id="ARBA00022985"/>
    </source>
</evidence>
<dbReference type="PANTHER" id="PTHR48090:SF3">
    <property type="entry name" value="UNDECAPRENYL-PHOSPHATE 4-DEOXY-4-FORMAMIDO-L-ARABINOSE TRANSFERASE"/>
    <property type="match status" value="1"/>
</dbReference>
<dbReference type="InterPro" id="IPR001173">
    <property type="entry name" value="Glyco_trans_2-like"/>
</dbReference>
<reference evidence="10" key="1">
    <citation type="submission" date="2017-09" db="EMBL/GenBank/DDBJ databases">
        <title>Depth-based differentiation of microbial function through sediment-hosted aquifers and enrichment of novel symbionts in the deep terrestrial subsurface.</title>
        <authorList>
            <person name="Probst A.J."/>
            <person name="Ladd B."/>
            <person name="Jarett J.K."/>
            <person name="Geller-Mcgrath D.E."/>
            <person name="Sieber C.M.K."/>
            <person name="Emerson J.B."/>
            <person name="Anantharaman K."/>
            <person name="Thomas B.C."/>
            <person name="Malmstrom R."/>
            <person name="Stieglmeier M."/>
            <person name="Klingl A."/>
            <person name="Woyke T."/>
            <person name="Ryan C.M."/>
            <person name="Banfield J.F."/>
        </authorList>
    </citation>
    <scope>NUCLEOTIDE SEQUENCE [LARGE SCALE GENOMIC DNA]</scope>
</reference>
<dbReference type="GO" id="GO:0009103">
    <property type="term" value="P:lipopolysaccharide biosynthetic process"/>
    <property type="evidence" value="ECO:0007669"/>
    <property type="project" value="UniProtKB-KW"/>
</dbReference>
<evidence type="ECO:0000256" key="6">
    <source>
        <dbReference type="ARBA" id="ARBA00022989"/>
    </source>
</evidence>
<evidence type="ECO:0000256" key="4">
    <source>
        <dbReference type="ARBA" id="ARBA00022692"/>
    </source>
</evidence>
<name>A0A2M7EKV0_9BACT</name>
<dbReference type="Proteomes" id="UP000228762">
    <property type="component" value="Unassembled WGS sequence"/>
</dbReference>
<evidence type="ECO:0000256" key="3">
    <source>
        <dbReference type="ARBA" id="ARBA00022679"/>
    </source>
</evidence>
<feature type="non-terminal residue" evidence="9">
    <location>
        <position position="181"/>
    </location>
</feature>
<evidence type="ECO:0000256" key="2">
    <source>
        <dbReference type="ARBA" id="ARBA00022676"/>
    </source>
</evidence>
<dbReference type="GO" id="GO:0005886">
    <property type="term" value="C:plasma membrane"/>
    <property type="evidence" value="ECO:0007669"/>
    <property type="project" value="TreeGrafter"/>
</dbReference>
<keyword evidence="2" id="KW-0328">Glycosyltransferase</keyword>
<keyword evidence="3 9" id="KW-0808">Transferase</keyword>
<sequence>MISIIIPFYNEEKNIPILLQEIDEVMRKENKPFEVVLVDDGSEKKIQISNSNSIKLIEHKKRMGKGEALKTGMSHANGNIIIFMDGDLQDDPHDFPSFFAKLEDGYDLVNGIRSKRKDTGIIQLYSHLANSVLRNIFKSPFTDINCGFKAFKREVLENMPLYGNNFRFLPLSAYYQGFKVA</sequence>
<dbReference type="PANTHER" id="PTHR48090">
    <property type="entry name" value="UNDECAPRENYL-PHOSPHATE 4-DEOXY-4-FORMAMIDO-L-ARABINOSE TRANSFERASE-RELATED"/>
    <property type="match status" value="1"/>
</dbReference>